<dbReference type="PANTHER" id="PTHR31791">
    <property type="entry name" value="FRIGIDA-LIKE PROTEIN 3-RELATED"/>
    <property type="match status" value="1"/>
</dbReference>
<evidence type="ECO:0000256" key="1">
    <source>
        <dbReference type="ARBA" id="ARBA00008956"/>
    </source>
</evidence>
<keyword evidence="3 4" id="KW-0287">Flowering</keyword>
<dbReference type="Pfam" id="PF07899">
    <property type="entry name" value="Frigida"/>
    <property type="match status" value="1"/>
</dbReference>
<evidence type="ECO:0000313" key="6">
    <source>
        <dbReference type="EMBL" id="KAG0548658.1"/>
    </source>
</evidence>
<feature type="compositionally biased region" description="Acidic residues" evidence="5">
    <location>
        <begin position="44"/>
        <end position="61"/>
    </location>
</feature>
<feature type="compositionally biased region" description="Polar residues" evidence="5">
    <location>
        <begin position="345"/>
        <end position="360"/>
    </location>
</feature>
<proteinExistence type="inferred from homology"/>
<evidence type="ECO:0000256" key="3">
    <source>
        <dbReference type="ARBA" id="ARBA00023089"/>
    </source>
</evidence>
<gene>
    <name evidence="6" type="ORF">BDA96_01G185700</name>
</gene>
<dbReference type="GO" id="GO:0030154">
    <property type="term" value="P:cell differentiation"/>
    <property type="evidence" value="ECO:0007669"/>
    <property type="project" value="UniProtKB-KW"/>
</dbReference>
<dbReference type="EMBL" id="CM027680">
    <property type="protein sequence ID" value="KAG0548658.1"/>
    <property type="molecule type" value="Genomic_DNA"/>
</dbReference>
<sequence>MQEADGYIGNEAKDAKEGGVDDKRDANEEAVTTKVSEGQGKEAEGEEELDGEQDTEPEEEMVEKMTKKQRRGLPAGGIKEFAEACGRMDAGTLIEIVICVSVNKKLLFALHLAPDPAALVLQVVKLLLSSKDFKCSKVWGKCIRLFRWLSMNSVKHSADTIEQAKLVAKDWKEMIGRPECCGELDSLARSLLEFLIAYNIVSEFSIHEIISIFAMVPRKVQKKQNNTDNVKLCEELGLADRPTDLIDYMIGNGQHLEVFHVLQFFNLEDKYTPFSLLKGYIEKAKQTSVELFRKNETHKSLNLAIPKEIWIAHQLAQHKLADSSQRSAILAEIRYLIGSYKKQQRSGNPSTPATWDSQHQPTKHKKRNKKRKKEELEHHQAQVNQQQQAQNENKLIQGKQHQLHQQENKAQVTEQQQHMQPPRPATLKLPTPAVPLVLNVPQIQNFGRPPYAAVPGVQNYPAQPGWLVGLGMPFVPQFRSPQYMGLTFNPFALHPPSYPR</sequence>
<keyword evidence="2 4" id="KW-0221">Differentiation</keyword>
<dbReference type="InterPro" id="IPR012474">
    <property type="entry name" value="Frigida"/>
</dbReference>
<feature type="region of interest" description="Disordered" evidence="5">
    <location>
        <begin position="342"/>
        <end position="422"/>
    </location>
</feature>
<accession>A0A921RZ07</accession>
<evidence type="ECO:0000313" key="7">
    <source>
        <dbReference type="Proteomes" id="UP000807115"/>
    </source>
</evidence>
<feature type="compositionally biased region" description="Low complexity" evidence="5">
    <location>
        <begin position="381"/>
        <end position="391"/>
    </location>
</feature>
<dbReference type="PANTHER" id="PTHR31791:SF80">
    <property type="entry name" value="FRIGIDA-LIKE PROTEIN"/>
    <property type="match status" value="1"/>
</dbReference>
<reference evidence="6" key="1">
    <citation type="journal article" date="2019" name="BMC Genomics">
        <title>A new reference genome for Sorghum bicolor reveals high levels of sequence similarity between sweet and grain genotypes: implications for the genetics of sugar metabolism.</title>
        <authorList>
            <person name="Cooper E.A."/>
            <person name="Brenton Z.W."/>
            <person name="Flinn B.S."/>
            <person name="Jenkins J."/>
            <person name="Shu S."/>
            <person name="Flowers D."/>
            <person name="Luo F."/>
            <person name="Wang Y."/>
            <person name="Xia P."/>
            <person name="Barry K."/>
            <person name="Daum C."/>
            <person name="Lipzen A."/>
            <person name="Yoshinaga Y."/>
            <person name="Schmutz J."/>
            <person name="Saski C."/>
            <person name="Vermerris W."/>
            <person name="Kresovich S."/>
        </authorList>
    </citation>
    <scope>NUCLEOTIDE SEQUENCE</scope>
</reference>
<dbReference type="GO" id="GO:0009908">
    <property type="term" value="P:flower development"/>
    <property type="evidence" value="ECO:0007669"/>
    <property type="project" value="UniProtKB-KW"/>
</dbReference>
<feature type="compositionally biased region" description="Basic and acidic residues" evidence="5">
    <location>
        <begin position="11"/>
        <end position="27"/>
    </location>
</feature>
<dbReference type="Proteomes" id="UP000807115">
    <property type="component" value="Chromosome 1"/>
</dbReference>
<dbReference type="AlphaFoldDB" id="A0A921RZ07"/>
<organism evidence="6 7">
    <name type="scientific">Sorghum bicolor</name>
    <name type="common">Sorghum</name>
    <name type="synonym">Sorghum vulgare</name>
    <dbReference type="NCBI Taxonomy" id="4558"/>
    <lineage>
        <taxon>Eukaryota</taxon>
        <taxon>Viridiplantae</taxon>
        <taxon>Streptophyta</taxon>
        <taxon>Embryophyta</taxon>
        <taxon>Tracheophyta</taxon>
        <taxon>Spermatophyta</taxon>
        <taxon>Magnoliopsida</taxon>
        <taxon>Liliopsida</taxon>
        <taxon>Poales</taxon>
        <taxon>Poaceae</taxon>
        <taxon>PACMAD clade</taxon>
        <taxon>Panicoideae</taxon>
        <taxon>Andropogonodae</taxon>
        <taxon>Andropogoneae</taxon>
        <taxon>Sorghinae</taxon>
        <taxon>Sorghum</taxon>
    </lineage>
</organism>
<feature type="compositionally biased region" description="Basic residues" evidence="5">
    <location>
        <begin position="361"/>
        <end position="372"/>
    </location>
</feature>
<feature type="compositionally biased region" description="Polar residues" evidence="5">
    <location>
        <begin position="399"/>
        <end position="419"/>
    </location>
</feature>
<evidence type="ECO:0000256" key="4">
    <source>
        <dbReference type="RuleBase" id="RU364012"/>
    </source>
</evidence>
<comment type="caution">
    <text evidence="6">The sequence shown here is derived from an EMBL/GenBank/DDBJ whole genome shotgun (WGS) entry which is preliminary data.</text>
</comment>
<feature type="region of interest" description="Disordered" evidence="5">
    <location>
        <begin position="1"/>
        <end position="70"/>
    </location>
</feature>
<keyword evidence="4" id="KW-0217">Developmental protein</keyword>
<reference evidence="6" key="2">
    <citation type="submission" date="2020-10" db="EMBL/GenBank/DDBJ databases">
        <authorList>
            <person name="Cooper E.A."/>
            <person name="Brenton Z.W."/>
            <person name="Flinn B.S."/>
            <person name="Jenkins J."/>
            <person name="Shu S."/>
            <person name="Flowers D."/>
            <person name="Luo F."/>
            <person name="Wang Y."/>
            <person name="Xia P."/>
            <person name="Barry K."/>
            <person name="Daum C."/>
            <person name="Lipzen A."/>
            <person name="Yoshinaga Y."/>
            <person name="Schmutz J."/>
            <person name="Saski C."/>
            <person name="Vermerris W."/>
            <person name="Kresovich S."/>
        </authorList>
    </citation>
    <scope>NUCLEOTIDE SEQUENCE</scope>
</reference>
<name>A0A921RZ07_SORBI</name>
<comment type="similarity">
    <text evidence="1 4">Belongs to the Frigida family.</text>
</comment>
<evidence type="ECO:0000256" key="5">
    <source>
        <dbReference type="SAM" id="MobiDB-lite"/>
    </source>
</evidence>
<protein>
    <recommendedName>
        <fullName evidence="4">FRIGIDA-like protein</fullName>
    </recommendedName>
</protein>
<evidence type="ECO:0000256" key="2">
    <source>
        <dbReference type="ARBA" id="ARBA00022782"/>
    </source>
</evidence>